<dbReference type="AlphaFoldDB" id="A0A4R3MF00"/>
<dbReference type="RefSeq" id="WP_132254179.1">
    <property type="nucleotide sequence ID" value="NZ_SMAL01000017.1"/>
</dbReference>
<proteinExistence type="predicted"/>
<dbReference type="EMBL" id="SMAL01000017">
    <property type="protein sequence ID" value="TCT11633.1"/>
    <property type="molecule type" value="Genomic_DNA"/>
</dbReference>
<protein>
    <submittedName>
        <fullName evidence="1">Uncharacterized protein DUF3892</fullName>
    </submittedName>
</protein>
<gene>
    <name evidence="1" type="ORF">EDC18_1172</name>
</gene>
<organism evidence="1 2">
    <name type="scientific">Natranaerovirga pectinivora</name>
    <dbReference type="NCBI Taxonomy" id="682400"/>
    <lineage>
        <taxon>Bacteria</taxon>
        <taxon>Bacillati</taxon>
        <taxon>Bacillota</taxon>
        <taxon>Clostridia</taxon>
        <taxon>Lachnospirales</taxon>
        <taxon>Natranaerovirgaceae</taxon>
        <taxon>Natranaerovirga</taxon>
    </lineage>
</organism>
<evidence type="ECO:0000313" key="1">
    <source>
        <dbReference type="EMBL" id="TCT11633.1"/>
    </source>
</evidence>
<reference evidence="1 2" key="1">
    <citation type="submission" date="2019-03" db="EMBL/GenBank/DDBJ databases">
        <title>Genomic Encyclopedia of Type Strains, Phase IV (KMG-IV): sequencing the most valuable type-strain genomes for metagenomic binning, comparative biology and taxonomic classification.</title>
        <authorList>
            <person name="Goeker M."/>
        </authorList>
    </citation>
    <scope>NUCLEOTIDE SEQUENCE [LARGE SCALE GENOMIC DNA]</scope>
    <source>
        <strain evidence="1 2">DSM 24629</strain>
    </source>
</reference>
<evidence type="ECO:0000313" key="2">
    <source>
        <dbReference type="Proteomes" id="UP000294902"/>
    </source>
</evidence>
<accession>A0A4R3MF00</accession>
<dbReference type="Pfam" id="PF13031">
    <property type="entry name" value="DUF3892"/>
    <property type="match status" value="1"/>
</dbReference>
<sequence length="76" mass="8326">MDGKLKVQKVRKNSDGDITQVLLDDGQVYTVEEAITLVAENKINGVNVSKSKSGKMFLRSNADADTSNNLDQLPIF</sequence>
<keyword evidence="2" id="KW-1185">Reference proteome</keyword>
<dbReference type="InterPro" id="IPR024997">
    <property type="entry name" value="DUF3892"/>
</dbReference>
<dbReference type="Proteomes" id="UP000294902">
    <property type="component" value="Unassembled WGS sequence"/>
</dbReference>
<name>A0A4R3MF00_9FIRM</name>
<comment type="caution">
    <text evidence="1">The sequence shown here is derived from an EMBL/GenBank/DDBJ whole genome shotgun (WGS) entry which is preliminary data.</text>
</comment>
<dbReference type="OrthoDB" id="1911032at2"/>